<name>A0A160IKH7_9BACL</name>
<dbReference type="CDD" id="cd03786">
    <property type="entry name" value="GTB_UDP-GlcNAc_2-Epimerase"/>
    <property type="match status" value="1"/>
</dbReference>
<evidence type="ECO:0000313" key="3">
    <source>
        <dbReference type="EMBL" id="ANC76678.1"/>
    </source>
</evidence>
<comment type="similarity">
    <text evidence="1">Belongs to the UDP-N-acetylglucosamine 2-epimerase family.</text>
</comment>
<organism evidence="3 4">
    <name type="scientific">Fictibacillus phosphorivorans</name>
    <dbReference type="NCBI Taxonomy" id="1221500"/>
    <lineage>
        <taxon>Bacteria</taxon>
        <taxon>Bacillati</taxon>
        <taxon>Bacillota</taxon>
        <taxon>Bacilli</taxon>
        <taxon>Bacillales</taxon>
        <taxon>Fictibacillaceae</taxon>
        <taxon>Fictibacillus</taxon>
    </lineage>
</organism>
<proteinExistence type="inferred from homology"/>
<dbReference type="InterPro" id="IPR003331">
    <property type="entry name" value="UDP_GlcNAc_Epimerase_2_dom"/>
</dbReference>
<dbReference type="AlphaFoldDB" id="A0A160IKH7"/>
<dbReference type="STRING" id="1221500.ABE65_007635"/>
<dbReference type="NCBIfam" id="TIGR00236">
    <property type="entry name" value="wecB"/>
    <property type="match status" value="1"/>
</dbReference>
<dbReference type="KEGG" id="fpn:ABE65_007635"/>
<evidence type="ECO:0000256" key="1">
    <source>
        <dbReference type="RuleBase" id="RU003513"/>
    </source>
</evidence>
<dbReference type="Pfam" id="PF02350">
    <property type="entry name" value="Epimerase_2"/>
    <property type="match status" value="1"/>
</dbReference>
<dbReference type="Gene3D" id="3.40.50.2000">
    <property type="entry name" value="Glycogen Phosphorylase B"/>
    <property type="match status" value="2"/>
</dbReference>
<dbReference type="PANTHER" id="PTHR43174">
    <property type="entry name" value="UDP-N-ACETYLGLUCOSAMINE 2-EPIMERASE"/>
    <property type="match status" value="1"/>
</dbReference>
<protein>
    <submittedName>
        <fullName evidence="3">UDP-N-acetyl glucosamine 2-epimerase</fullName>
    </submittedName>
</protein>
<dbReference type="SUPFAM" id="SSF53756">
    <property type="entry name" value="UDP-Glycosyltransferase/glycogen phosphorylase"/>
    <property type="match status" value="1"/>
</dbReference>
<dbReference type="Proteomes" id="UP000076623">
    <property type="component" value="Chromosome"/>
</dbReference>
<keyword evidence="1" id="KW-0413">Isomerase</keyword>
<dbReference type="EMBL" id="CP015378">
    <property type="protein sequence ID" value="ANC76678.1"/>
    <property type="molecule type" value="Genomic_DNA"/>
</dbReference>
<evidence type="ECO:0000259" key="2">
    <source>
        <dbReference type="Pfam" id="PF02350"/>
    </source>
</evidence>
<keyword evidence="4" id="KW-1185">Reference proteome</keyword>
<feature type="domain" description="UDP-N-acetylglucosamine 2-epimerase" evidence="2">
    <location>
        <begin position="25"/>
        <end position="356"/>
    </location>
</feature>
<accession>A0A160IKH7</accession>
<dbReference type="GO" id="GO:0016853">
    <property type="term" value="F:isomerase activity"/>
    <property type="evidence" value="ECO:0007669"/>
    <property type="project" value="UniProtKB-KW"/>
</dbReference>
<evidence type="ECO:0000313" key="4">
    <source>
        <dbReference type="Proteomes" id="UP000076623"/>
    </source>
</evidence>
<dbReference type="RefSeq" id="WP_066393186.1">
    <property type="nucleotide sequence ID" value="NZ_CP015378.1"/>
</dbReference>
<reference evidence="3 4" key="1">
    <citation type="submission" date="2016-04" db="EMBL/GenBank/DDBJ databases">
        <title>Complete genome sequence of Fictibacillus phosphorivorans G25-29, a strain toxic to nematodes.</title>
        <authorList>
            <person name="Zheng Z."/>
        </authorList>
    </citation>
    <scope>NUCLEOTIDE SEQUENCE [LARGE SCALE GENOMIC DNA]</scope>
    <source>
        <strain evidence="3 4">G25-29</strain>
    </source>
</reference>
<dbReference type="InterPro" id="IPR029767">
    <property type="entry name" value="WecB-like"/>
</dbReference>
<gene>
    <name evidence="3" type="ORF">ABE65_007635</name>
</gene>
<dbReference type="PANTHER" id="PTHR43174:SF1">
    <property type="entry name" value="UDP-N-ACETYLGLUCOSAMINE 2-EPIMERASE"/>
    <property type="match status" value="1"/>
</dbReference>
<sequence length="363" mass="41304">MKIVTILGTRPEIIRLSLIIKKLDQLADQHILIHTGQNFTPSLNDVFFQEFQLRKPDYILMKQQFSFGNQIAHLFSELEKILLHEKPDKVLVLGDTNSALSSIVTERLNIPVVHMEAGNRCFDLNVPEEKNRKVIDAISTFNLPYTKYSRENLIREGVPVNRIMVSGNPIYEVLTQFEEQIDTSKILEKLNVSKGKYMLVTAHRAENVDNHVHLKEILTGLNLVAEHFKMPIICSIHPRTRSRILERGTLKMHPFVQFHEPFGFFDFVKLEKHAFCALTDSGTVQEECCLFQVPTVTMRNSTERPETVECGSNCVSGVSAQQILASVKVMTNQKKQWSIPEGYGDLDVSDRVVKFILGGNSIV</sequence>